<reference evidence="1" key="1">
    <citation type="submission" date="2022-07" db="EMBL/GenBank/DDBJ databases">
        <title>Phylogenomic reconstructions and comparative analyses of Kickxellomycotina fungi.</title>
        <authorList>
            <person name="Reynolds N.K."/>
            <person name="Stajich J.E."/>
            <person name="Barry K."/>
            <person name="Grigoriev I.V."/>
            <person name="Crous P."/>
            <person name="Smith M.E."/>
        </authorList>
    </citation>
    <scope>NUCLEOTIDE SEQUENCE</scope>
    <source>
        <strain evidence="1">Benny 63K</strain>
    </source>
</reference>
<comment type="caution">
    <text evidence="1">The sequence shown here is derived from an EMBL/GenBank/DDBJ whole genome shotgun (WGS) entry which is preliminary data.</text>
</comment>
<gene>
    <name evidence="1" type="ORF">LPJ66_001275</name>
</gene>
<organism evidence="1 2">
    <name type="scientific">Kickxella alabastrina</name>
    <dbReference type="NCBI Taxonomy" id="61397"/>
    <lineage>
        <taxon>Eukaryota</taxon>
        <taxon>Fungi</taxon>
        <taxon>Fungi incertae sedis</taxon>
        <taxon>Zoopagomycota</taxon>
        <taxon>Kickxellomycotina</taxon>
        <taxon>Kickxellomycetes</taxon>
        <taxon>Kickxellales</taxon>
        <taxon>Kickxellaceae</taxon>
        <taxon>Kickxella</taxon>
    </lineage>
</organism>
<dbReference type="Proteomes" id="UP001150581">
    <property type="component" value="Unassembled WGS sequence"/>
</dbReference>
<keyword evidence="2" id="KW-1185">Reference proteome</keyword>
<evidence type="ECO:0000313" key="1">
    <source>
        <dbReference type="EMBL" id="KAJ1900730.1"/>
    </source>
</evidence>
<protein>
    <submittedName>
        <fullName evidence="1">Uncharacterized protein</fullName>
    </submittedName>
</protein>
<dbReference type="EMBL" id="JANBPG010000063">
    <property type="protein sequence ID" value="KAJ1900730.1"/>
    <property type="molecule type" value="Genomic_DNA"/>
</dbReference>
<name>A0ACC1ITR3_9FUNG</name>
<sequence length="557" mass="61639">MLASGNRAVRTLSKLRRGAMHPARAASANLIRASALPSVMVPTTLFHTGAHVQMGYPPVRDGDELSQPLEPSDVRSFWDNMRQDASSSDQPSSDSKNAKLDIGALRQLVATIVNKHANKGAVAMGLNAQSCCDLYEALDATGRVYFLSLLSHEFCTPSGAAQEAAKAYLASVEQSDDPAHSAMQVRTLRDSLTPQYSELFDQINRLPGGFAFLVHMRGDMLAQMRVARQDTPLRAMSDLLQRKLETWIIGTLDLKRITWNSPACTIEKLGQYESVHAVRSWLDVKRRLGSGRRCFGFFHRSVPMEPLVFVWVALTNEIATSVQGILGEPESPRASEHAAQCAIFYSINSQPGLSGVDLGNFLIKRVVGVLRAELPNIKTFCTLSPLPRFRAWLDKWLTPEHLAHPPTDIGLSEQEQRDLINRVPGAETWTAALKHLIDSRGWTSDQDNLVAMEPVVRSLGAHYLANVKRGGTKMAMDPVANFHLRNGACLHQVNWRGDTSYNGLRQSLGLMCNYNYVLDRIEDNNEQYVAKGTIAVSGSDPYIARSRQQQQPLTAKL</sequence>
<accession>A0ACC1ITR3</accession>
<evidence type="ECO:0000313" key="2">
    <source>
        <dbReference type="Proteomes" id="UP001150581"/>
    </source>
</evidence>
<proteinExistence type="predicted"/>